<dbReference type="PROSITE" id="PS00924">
    <property type="entry name" value="ASP_GLU_RACEMASE_2"/>
    <property type="match status" value="1"/>
</dbReference>
<evidence type="ECO:0000313" key="9">
    <source>
        <dbReference type="Proteomes" id="UP000198635"/>
    </source>
</evidence>
<feature type="binding site" evidence="7">
    <location>
        <begin position="78"/>
        <end position="79"/>
    </location>
    <ligand>
        <name>substrate</name>
    </ligand>
</feature>
<evidence type="ECO:0000256" key="1">
    <source>
        <dbReference type="ARBA" id="ARBA00001602"/>
    </source>
</evidence>
<feature type="binding site" evidence="7">
    <location>
        <begin position="14"/>
        <end position="15"/>
    </location>
    <ligand>
        <name>substrate</name>
    </ligand>
</feature>
<dbReference type="FunFam" id="3.40.50.1860:FF:000001">
    <property type="entry name" value="Glutamate racemase"/>
    <property type="match status" value="1"/>
</dbReference>
<dbReference type="AlphaFoldDB" id="A0A1I3WAB1"/>
<sequence length="272" mass="29471">MYESDCTLPIGVFDSGIGGLTVLRALTEALPRESFLYLGDTARLPYGTKSAKSVIRYVLQTTALLKARGVKLLVIACNTATGVSLEALQEAYPELPVVGVIRPGAEAACRSSRNGRIGVIGTESTINARGYDREILRIRPDAKVFAQPCPLFVPLAEEGWCEGQIASLVAERYLGTMVRDTGIDTLVLGCTHFPVLADAIQSVVGDNVRLVDSARTTAEFVQEMLERRDICSTTKERSLTFLATDGARRFARVGGVFMHHPLNPADVEIVDL</sequence>
<dbReference type="OrthoDB" id="9801055at2"/>
<dbReference type="EC" id="5.1.1.3" evidence="2 7"/>
<evidence type="ECO:0000256" key="4">
    <source>
        <dbReference type="ARBA" id="ARBA00022984"/>
    </source>
</evidence>
<accession>A0A1I3WAB1</accession>
<comment type="similarity">
    <text evidence="7">Belongs to the aspartate/glutamate racemases family.</text>
</comment>
<dbReference type="EMBL" id="FORX01000012">
    <property type="protein sequence ID" value="SFK03667.1"/>
    <property type="molecule type" value="Genomic_DNA"/>
</dbReference>
<comment type="catalytic activity">
    <reaction evidence="1 7">
        <text>L-glutamate = D-glutamate</text>
        <dbReference type="Rhea" id="RHEA:12813"/>
        <dbReference type="ChEBI" id="CHEBI:29985"/>
        <dbReference type="ChEBI" id="CHEBI:29986"/>
        <dbReference type="EC" id="5.1.1.3"/>
    </reaction>
</comment>
<dbReference type="Gene3D" id="3.40.50.1860">
    <property type="match status" value="2"/>
</dbReference>
<evidence type="ECO:0000256" key="3">
    <source>
        <dbReference type="ARBA" id="ARBA00022960"/>
    </source>
</evidence>
<evidence type="ECO:0000313" key="8">
    <source>
        <dbReference type="EMBL" id="SFK03667.1"/>
    </source>
</evidence>
<comment type="function">
    <text evidence="7">Provides the (R)-glutamate required for cell wall biosynthesis.</text>
</comment>
<keyword evidence="5 7" id="KW-0413">Isomerase</keyword>
<dbReference type="RefSeq" id="WP_092376072.1">
    <property type="nucleotide sequence ID" value="NZ_FORX01000012.1"/>
</dbReference>
<keyword evidence="6 7" id="KW-0961">Cell wall biogenesis/degradation</keyword>
<feature type="binding site" evidence="7">
    <location>
        <begin position="191"/>
        <end position="192"/>
    </location>
    <ligand>
        <name>substrate</name>
    </ligand>
</feature>
<feature type="active site" description="Proton donor/acceptor" evidence="7">
    <location>
        <position position="190"/>
    </location>
</feature>
<protein>
    <recommendedName>
        <fullName evidence="2 7">Glutamate racemase</fullName>
        <ecNumber evidence="2 7">5.1.1.3</ecNumber>
    </recommendedName>
</protein>
<proteinExistence type="inferred from homology"/>
<dbReference type="InterPro" id="IPR001920">
    <property type="entry name" value="Asp/Glu_race"/>
</dbReference>
<feature type="binding site" evidence="7">
    <location>
        <begin position="46"/>
        <end position="47"/>
    </location>
    <ligand>
        <name>substrate</name>
    </ligand>
</feature>
<organism evidence="8 9">
    <name type="scientific">Desulfomicrobium apsheronum</name>
    <dbReference type="NCBI Taxonomy" id="52560"/>
    <lineage>
        <taxon>Bacteria</taxon>
        <taxon>Pseudomonadati</taxon>
        <taxon>Thermodesulfobacteriota</taxon>
        <taxon>Desulfovibrionia</taxon>
        <taxon>Desulfovibrionales</taxon>
        <taxon>Desulfomicrobiaceae</taxon>
        <taxon>Desulfomicrobium</taxon>
    </lineage>
</organism>
<keyword evidence="3 7" id="KW-0133">Cell shape</keyword>
<dbReference type="Proteomes" id="UP000198635">
    <property type="component" value="Unassembled WGS sequence"/>
</dbReference>
<dbReference type="UniPathway" id="UPA00219"/>
<dbReference type="InterPro" id="IPR015942">
    <property type="entry name" value="Asp/Glu/hydantoin_racemase"/>
</dbReference>
<evidence type="ECO:0000256" key="2">
    <source>
        <dbReference type="ARBA" id="ARBA00013090"/>
    </source>
</evidence>
<gene>
    <name evidence="7" type="primary">murI</name>
    <name evidence="8" type="ORF">SAMN04488082_11283</name>
</gene>
<dbReference type="PANTHER" id="PTHR21198:SF2">
    <property type="entry name" value="GLUTAMATE RACEMASE"/>
    <property type="match status" value="1"/>
</dbReference>
<dbReference type="InterPro" id="IPR033134">
    <property type="entry name" value="Asp/Glu_racemase_AS_2"/>
</dbReference>
<feature type="active site" description="Proton donor/acceptor" evidence="7">
    <location>
        <position position="77"/>
    </location>
</feature>
<comment type="pathway">
    <text evidence="7">Cell wall biogenesis; peptidoglycan biosynthesis.</text>
</comment>
<dbReference type="SUPFAM" id="SSF53681">
    <property type="entry name" value="Aspartate/glutamate racemase"/>
    <property type="match status" value="2"/>
</dbReference>
<dbReference type="GO" id="GO:0009252">
    <property type="term" value="P:peptidoglycan biosynthetic process"/>
    <property type="evidence" value="ECO:0007669"/>
    <property type="project" value="UniProtKB-UniRule"/>
</dbReference>
<keyword evidence="4 7" id="KW-0573">Peptidoglycan synthesis</keyword>
<evidence type="ECO:0000256" key="6">
    <source>
        <dbReference type="ARBA" id="ARBA00023316"/>
    </source>
</evidence>
<reference evidence="9" key="1">
    <citation type="submission" date="2016-10" db="EMBL/GenBank/DDBJ databases">
        <authorList>
            <person name="Varghese N."/>
            <person name="Submissions S."/>
        </authorList>
    </citation>
    <scope>NUCLEOTIDE SEQUENCE [LARGE SCALE GENOMIC DNA]</scope>
    <source>
        <strain evidence="9">DSM 5918</strain>
    </source>
</reference>
<dbReference type="GO" id="GO:0008360">
    <property type="term" value="P:regulation of cell shape"/>
    <property type="evidence" value="ECO:0007669"/>
    <property type="project" value="UniProtKB-KW"/>
</dbReference>
<dbReference type="GO" id="GO:0071555">
    <property type="term" value="P:cell wall organization"/>
    <property type="evidence" value="ECO:0007669"/>
    <property type="project" value="UniProtKB-KW"/>
</dbReference>
<keyword evidence="9" id="KW-1185">Reference proteome</keyword>
<dbReference type="PANTHER" id="PTHR21198">
    <property type="entry name" value="GLUTAMATE RACEMASE"/>
    <property type="match status" value="1"/>
</dbReference>
<name>A0A1I3WAB1_9BACT</name>
<evidence type="ECO:0000256" key="7">
    <source>
        <dbReference type="HAMAP-Rule" id="MF_00258"/>
    </source>
</evidence>
<dbReference type="Pfam" id="PF01177">
    <property type="entry name" value="Asp_Glu_race"/>
    <property type="match status" value="1"/>
</dbReference>
<dbReference type="InterPro" id="IPR004391">
    <property type="entry name" value="Glu_race"/>
</dbReference>
<dbReference type="NCBIfam" id="TIGR00067">
    <property type="entry name" value="glut_race"/>
    <property type="match status" value="1"/>
</dbReference>
<dbReference type="STRING" id="52560.SAMN04488082_11283"/>
<evidence type="ECO:0000256" key="5">
    <source>
        <dbReference type="ARBA" id="ARBA00023235"/>
    </source>
</evidence>
<dbReference type="HAMAP" id="MF_00258">
    <property type="entry name" value="Glu_racemase"/>
    <property type="match status" value="1"/>
</dbReference>
<dbReference type="GO" id="GO:0008881">
    <property type="term" value="F:glutamate racemase activity"/>
    <property type="evidence" value="ECO:0007669"/>
    <property type="project" value="UniProtKB-UniRule"/>
</dbReference>